<keyword evidence="5" id="KW-0560">Oxidoreductase</keyword>
<dbReference type="GO" id="GO:0051213">
    <property type="term" value="F:dioxygenase activity"/>
    <property type="evidence" value="ECO:0007669"/>
    <property type="project" value="UniProtKB-KW"/>
</dbReference>
<dbReference type="Gene3D" id="2.60.120.620">
    <property type="entry name" value="q2cbj1_9rhob like domain"/>
    <property type="match status" value="1"/>
</dbReference>
<dbReference type="Proteomes" id="UP000516018">
    <property type="component" value="Chromosome"/>
</dbReference>
<keyword evidence="4" id="KW-0223">Dioxygenase</keyword>
<dbReference type="InterPro" id="IPR044862">
    <property type="entry name" value="Pro_4_hyd_alph_FE2OG_OXY"/>
</dbReference>
<keyword evidence="9" id="KW-1185">Reference proteome</keyword>
<evidence type="ECO:0000313" key="9">
    <source>
        <dbReference type="Proteomes" id="UP000516018"/>
    </source>
</evidence>
<dbReference type="GO" id="GO:0031418">
    <property type="term" value="F:L-ascorbic acid binding"/>
    <property type="evidence" value="ECO:0007669"/>
    <property type="project" value="UniProtKB-KW"/>
</dbReference>
<dbReference type="EMBL" id="CP060820">
    <property type="protein sequence ID" value="QNP42113.1"/>
    <property type="molecule type" value="Genomic_DNA"/>
</dbReference>
<dbReference type="InterPro" id="IPR045054">
    <property type="entry name" value="P4HA-like"/>
</dbReference>
<evidence type="ECO:0000313" key="8">
    <source>
        <dbReference type="EMBL" id="QNP42113.1"/>
    </source>
</evidence>
<dbReference type="PANTHER" id="PTHR10869:SF246">
    <property type="entry name" value="TRANSMEMBRANE PROLYL 4-HYDROXYLASE"/>
    <property type="match status" value="1"/>
</dbReference>
<evidence type="ECO:0000256" key="2">
    <source>
        <dbReference type="ARBA" id="ARBA00022723"/>
    </source>
</evidence>
<dbReference type="AlphaFoldDB" id="A0A7H0G1E7"/>
<dbReference type="GO" id="GO:0005506">
    <property type="term" value="F:iron ion binding"/>
    <property type="evidence" value="ECO:0007669"/>
    <property type="project" value="InterPro"/>
</dbReference>
<name>A0A7H0G1E7_9GAMM</name>
<evidence type="ECO:0000256" key="3">
    <source>
        <dbReference type="ARBA" id="ARBA00022896"/>
    </source>
</evidence>
<reference evidence="8 9" key="1">
    <citation type="submission" date="2020-08" db="EMBL/GenBank/DDBJ databases">
        <title>Lysobacter sp. II4 sp. nov., isolated from soil.</title>
        <authorList>
            <person name="Woo C.Y."/>
            <person name="Kim J."/>
        </authorList>
    </citation>
    <scope>NUCLEOTIDE SEQUENCE [LARGE SCALE GENOMIC DNA]</scope>
    <source>
        <strain evidence="8 9">II4</strain>
    </source>
</reference>
<dbReference type="PANTHER" id="PTHR10869">
    <property type="entry name" value="PROLYL 4-HYDROXYLASE ALPHA SUBUNIT"/>
    <property type="match status" value="1"/>
</dbReference>
<dbReference type="InterPro" id="IPR005123">
    <property type="entry name" value="Oxoglu/Fe-dep_dioxygenase_dom"/>
</dbReference>
<keyword evidence="3" id="KW-0847">Vitamin C</keyword>
<dbReference type="KEGG" id="lsx:H8B22_06180"/>
<evidence type="ECO:0000256" key="6">
    <source>
        <dbReference type="ARBA" id="ARBA00023004"/>
    </source>
</evidence>
<dbReference type="InterPro" id="IPR006620">
    <property type="entry name" value="Pro_4_hyd_alph"/>
</dbReference>
<accession>A0A7H0G1E7</accession>
<evidence type="ECO:0000256" key="4">
    <source>
        <dbReference type="ARBA" id="ARBA00022964"/>
    </source>
</evidence>
<evidence type="ECO:0000256" key="1">
    <source>
        <dbReference type="ARBA" id="ARBA00001961"/>
    </source>
</evidence>
<protein>
    <submittedName>
        <fullName evidence="8">2OG-Fe(II) oxygenase</fullName>
    </submittedName>
</protein>
<evidence type="ECO:0000259" key="7">
    <source>
        <dbReference type="PROSITE" id="PS51471"/>
    </source>
</evidence>
<dbReference type="SMART" id="SM00702">
    <property type="entry name" value="P4Hc"/>
    <property type="match status" value="1"/>
</dbReference>
<sequence length="197" mass="22537">MFPPEFRVPIAATTLDRFVQVYDDSLPASLCQRMVESFAALERFQRPNGEGRRAGLESSRWTELDIGPLSDVHFRAMLLGNMHVHLARYVEATGLTIPLPATDRTSELIIKRYRAGGDERFQPHFDSIGEVSNRYLVFLWYLNDVDEGGETAFVDLGLEVKPKAGRLLMFPPYWMFQHAGRAPISNDKYILSTYFLF</sequence>
<dbReference type="PROSITE" id="PS51471">
    <property type="entry name" value="FE2OG_OXY"/>
    <property type="match status" value="1"/>
</dbReference>
<evidence type="ECO:0000256" key="5">
    <source>
        <dbReference type="ARBA" id="ARBA00023002"/>
    </source>
</evidence>
<proteinExistence type="predicted"/>
<dbReference type="Pfam" id="PF13640">
    <property type="entry name" value="2OG-FeII_Oxy_3"/>
    <property type="match status" value="1"/>
</dbReference>
<keyword evidence="2" id="KW-0479">Metal-binding</keyword>
<organism evidence="8 9">
    <name type="scientific">Agrilutibacter terrestris</name>
    <dbReference type="NCBI Taxonomy" id="2865112"/>
    <lineage>
        <taxon>Bacteria</taxon>
        <taxon>Pseudomonadati</taxon>
        <taxon>Pseudomonadota</taxon>
        <taxon>Gammaproteobacteria</taxon>
        <taxon>Lysobacterales</taxon>
        <taxon>Lysobacteraceae</taxon>
        <taxon>Agrilutibacter</taxon>
    </lineage>
</organism>
<keyword evidence="6" id="KW-0408">Iron</keyword>
<dbReference type="GO" id="GO:0016705">
    <property type="term" value="F:oxidoreductase activity, acting on paired donors, with incorporation or reduction of molecular oxygen"/>
    <property type="evidence" value="ECO:0007669"/>
    <property type="project" value="InterPro"/>
</dbReference>
<feature type="domain" description="Fe2OG dioxygenase" evidence="7">
    <location>
        <begin position="104"/>
        <end position="197"/>
    </location>
</feature>
<gene>
    <name evidence="8" type="ORF">H8B22_06180</name>
</gene>
<comment type="cofactor">
    <cofactor evidence="1">
        <name>L-ascorbate</name>
        <dbReference type="ChEBI" id="CHEBI:38290"/>
    </cofactor>
</comment>